<evidence type="ECO:0000256" key="2">
    <source>
        <dbReference type="ARBA" id="ARBA00005349"/>
    </source>
</evidence>
<reference evidence="8" key="1">
    <citation type="submission" date="2018-05" db="EMBL/GenBank/DDBJ databases">
        <authorList>
            <person name="Lanie J.A."/>
            <person name="Ng W.-L."/>
            <person name="Kazmierczak K.M."/>
            <person name="Andrzejewski T.M."/>
            <person name="Davidsen T.M."/>
            <person name="Wayne K.J."/>
            <person name="Tettelin H."/>
            <person name="Glass J.I."/>
            <person name="Rusch D."/>
            <person name="Podicherti R."/>
            <person name="Tsui H.-C.T."/>
            <person name="Winkler M.E."/>
        </authorList>
    </citation>
    <scope>NUCLEOTIDE SEQUENCE</scope>
</reference>
<dbReference type="GO" id="GO:0071949">
    <property type="term" value="F:FAD binding"/>
    <property type="evidence" value="ECO:0007669"/>
    <property type="project" value="InterPro"/>
</dbReference>
<dbReference type="FunFam" id="3.50.50.60:FF:000021">
    <property type="entry name" value="Ubiquinone biosynthesis monooxygenase COQ6"/>
    <property type="match status" value="1"/>
</dbReference>
<dbReference type="AlphaFoldDB" id="A0A381R6G2"/>
<accession>A0A381R6G2</accession>
<name>A0A381R6G2_9ZZZZ</name>
<dbReference type="EMBL" id="UINC01001637">
    <property type="protein sequence ID" value="SUZ85457.1"/>
    <property type="molecule type" value="Genomic_DNA"/>
</dbReference>
<feature type="domain" description="FAD-binding" evidence="7">
    <location>
        <begin position="9"/>
        <end position="359"/>
    </location>
</feature>
<dbReference type="PANTHER" id="PTHR43876:SF7">
    <property type="entry name" value="UBIQUINONE BIOSYNTHESIS MONOOXYGENASE COQ6, MITOCHONDRIAL"/>
    <property type="match status" value="1"/>
</dbReference>
<dbReference type="InterPro" id="IPR051205">
    <property type="entry name" value="UbiH/COQ6_monooxygenase"/>
</dbReference>
<keyword evidence="5" id="KW-0560">Oxidoreductase</keyword>
<dbReference type="SUPFAM" id="SSF51905">
    <property type="entry name" value="FAD/NAD(P)-binding domain"/>
    <property type="match status" value="1"/>
</dbReference>
<dbReference type="PRINTS" id="PR00420">
    <property type="entry name" value="RNGMNOXGNASE"/>
</dbReference>
<dbReference type="NCBIfam" id="TIGR01988">
    <property type="entry name" value="Ubi-OHases"/>
    <property type="match status" value="1"/>
</dbReference>
<comment type="cofactor">
    <cofactor evidence="1">
        <name>FAD</name>
        <dbReference type="ChEBI" id="CHEBI:57692"/>
    </cofactor>
</comment>
<dbReference type="InterPro" id="IPR018168">
    <property type="entry name" value="Ubi_Hdrlase_CS"/>
</dbReference>
<proteinExistence type="inferred from homology"/>
<dbReference type="Gene3D" id="3.50.50.60">
    <property type="entry name" value="FAD/NAD(P)-binding domain"/>
    <property type="match status" value="2"/>
</dbReference>
<evidence type="ECO:0000259" key="7">
    <source>
        <dbReference type="Pfam" id="PF01494"/>
    </source>
</evidence>
<keyword evidence="6" id="KW-0503">Monooxygenase</keyword>
<dbReference type="PANTHER" id="PTHR43876">
    <property type="entry name" value="UBIQUINONE BIOSYNTHESIS MONOOXYGENASE COQ6, MITOCHONDRIAL"/>
    <property type="match status" value="1"/>
</dbReference>
<keyword evidence="4" id="KW-0274">FAD</keyword>
<dbReference type="InterPro" id="IPR036188">
    <property type="entry name" value="FAD/NAD-bd_sf"/>
</dbReference>
<evidence type="ECO:0000256" key="6">
    <source>
        <dbReference type="ARBA" id="ARBA00023033"/>
    </source>
</evidence>
<comment type="similarity">
    <text evidence="2">Belongs to the UbiH/COQ6 family.</text>
</comment>
<dbReference type="PROSITE" id="PS51257">
    <property type="entry name" value="PROKAR_LIPOPROTEIN"/>
    <property type="match status" value="1"/>
</dbReference>
<sequence>MKKATSTDFDIVIVGGGIVGATMACMLKNLPLRVALVDRILHDPTNVPYLQGEQKFDPRVSALTTASINLFSDLGVWESITGMRCCSYQAMEVWDAEGTGQIHFSAEDIKQPSLGTIVENSIVNTALYSLLNNIENLELLAPVEIEDLSTIQYGDDFRAKLTTKDGRELTTTLVVAADGTNSRIRSLAQFKIREWDYEHQALVTTVRTELPHEHRALQRFIDTGPLAFLPLLPAADSEDERYCSIVWSLVPERSRKMLEMTDQQFKIELALNLEHKLGNIEAIEQRFVFPLRQRHAIDYFRGNIVLVGDAAHTIHPLAGQGVNLGLLDAATLSGELARGVQAGRNIADPIVLGRYQRKRIGHNLGMMWLMEGFKHLFAEQTLPVRWLRNMGMSGLDNISVIKNHLARRAMGLD</sequence>
<dbReference type="PROSITE" id="PS01304">
    <property type="entry name" value="UBIH"/>
    <property type="match status" value="1"/>
</dbReference>
<protein>
    <recommendedName>
        <fullName evidence="7">FAD-binding domain-containing protein</fullName>
    </recommendedName>
</protein>
<evidence type="ECO:0000313" key="8">
    <source>
        <dbReference type="EMBL" id="SUZ85457.1"/>
    </source>
</evidence>
<evidence type="ECO:0000256" key="4">
    <source>
        <dbReference type="ARBA" id="ARBA00022827"/>
    </source>
</evidence>
<evidence type="ECO:0000256" key="1">
    <source>
        <dbReference type="ARBA" id="ARBA00001974"/>
    </source>
</evidence>
<dbReference type="InterPro" id="IPR002938">
    <property type="entry name" value="FAD-bd"/>
</dbReference>
<dbReference type="GO" id="GO:0006744">
    <property type="term" value="P:ubiquinone biosynthetic process"/>
    <property type="evidence" value="ECO:0007669"/>
    <property type="project" value="InterPro"/>
</dbReference>
<organism evidence="8">
    <name type="scientific">marine metagenome</name>
    <dbReference type="NCBI Taxonomy" id="408172"/>
    <lineage>
        <taxon>unclassified sequences</taxon>
        <taxon>metagenomes</taxon>
        <taxon>ecological metagenomes</taxon>
    </lineage>
</organism>
<keyword evidence="3" id="KW-0285">Flavoprotein</keyword>
<gene>
    <name evidence="8" type="ORF">METZ01_LOCUS38311</name>
</gene>
<dbReference type="GO" id="GO:0019168">
    <property type="term" value="F:2-polyprenylphenol 6-hydroxylase activity"/>
    <property type="evidence" value="ECO:0007669"/>
    <property type="project" value="TreeGrafter"/>
</dbReference>
<evidence type="ECO:0000256" key="5">
    <source>
        <dbReference type="ARBA" id="ARBA00023002"/>
    </source>
</evidence>
<dbReference type="Pfam" id="PF01494">
    <property type="entry name" value="FAD_binding_3"/>
    <property type="match status" value="1"/>
</dbReference>
<evidence type="ECO:0000256" key="3">
    <source>
        <dbReference type="ARBA" id="ARBA00022630"/>
    </source>
</evidence>
<dbReference type="InterPro" id="IPR010971">
    <property type="entry name" value="UbiH/COQ6"/>
</dbReference>